<gene>
    <name evidence="2" type="ORF">GENT5_05670</name>
</gene>
<feature type="transmembrane region" description="Helical" evidence="1">
    <location>
        <begin position="60"/>
        <end position="83"/>
    </location>
</feature>
<dbReference type="Proteomes" id="UP001319867">
    <property type="component" value="Chromosome"/>
</dbReference>
<name>A0ABM7V413_9FLAO</name>
<evidence type="ECO:0000313" key="2">
    <source>
        <dbReference type="EMBL" id="BDB54262.1"/>
    </source>
</evidence>
<keyword evidence="1" id="KW-0812">Transmembrane</keyword>
<keyword evidence="3" id="KW-1185">Reference proteome</keyword>
<feature type="transmembrane region" description="Helical" evidence="1">
    <location>
        <begin position="89"/>
        <end position="110"/>
    </location>
</feature>
<reference evidence="2 3" key="2">
    <citation type="journal article" date="2022" name="Microorganisms">
        <title>Complete Genome Sequences of Two Flavobacterium ammonificans Strains and a Flavobacterium ammoniigenes Strain of Ammonifying Bacterioplankton Isolated from Surface River Water.</title>
        <authorList>
            <person name="Suda W."/>
            <person name="Ogata Y."/>
            <person name="Shindo C."/>
            <person name="Watanabe K."/>
        </authorList>
    </citation>
    <scope>NUCLEOTIDE SEQUENCE [LARGE SCALE GENOMIC DNA]</scope>
    <source>
        <strain evidence="2 3">GENT5</strain>
    </source>
</reference>
<evidence type="ECO:0000313" key="3">
    <source>
        <dbReference type="Proteomes" id="UP001319867"/>
    </source>
</evidence>
<evidence type="ECO:0000256" key="1">
    <source>
        <dbReference type="SAM" id="Phobius"/>
    </source>
</evidence>
<dbReference type="EMBL" id="AP025184">
    <property type="protein sequence ID" value="BDB54262.1"/>
    <property type="molecule type" value="Genomic_DNA"/>
</dbReference>
<reference evidence="2 3" key="1">
    <citation type="journal article" date="2022" name="Int. J. Syst. Evol. Microbiol.">
        <title>Flavobacterium ammonificans sp. nov. and Flavobacterium ammoniigenes sp. nov., ammonifying bacteria isolated from surface river water.</title>
        <authorList>
            <person name="Watanabe K."/>
            <person name="Kitamura T."/>
            <person name="Ogata Y."/>
            <person name="Shindo C."/>
            <person name="Suda W."/>
        </authorList>
    </citation>
    <scope>NUCLEOTIDE SEQUENCE [LARGE SCALE GENOMIC DNA]</scope>
    <source>
        <strain evidence="2 3">GENT5</strain>
    </source>
</reference>
<keyword evidence="1" id="KW-0472">Membrane</keyword>
<proteinExistence type="predicted"/>
<keyword evidence="1" id="KW-1133">Transmembrane helix</keyword>
<organism evidence="2 3">
    <name type="scientific">Flavobacterium ammoniigenes</name>
    <dbReference type="NCBI Taxonomy" id="1751095"/>
    <lineage>
        <taxon>Bacteria</taxon>
        <taxon>Pseudomonadati</taxon>
        <taxon>Bacteroidota</taxon>
        <taxon>Flavobacteriia</taxon>
        <taxon>Flavobacteriales</taxon>
        <taxon>Flavobacteriaceae</taxon>
        <taxon>Flavobacterium</taxon>
    </lineage>
</organism>
<protein>
    <submittedName>
        <fullName evidence="2">Competence protein</fullName>
    </submittedName>
</protein>
<accession>A0ABM7V413</accession>
<sequence length="130" mass="14820">MPNFKNKFQLKYIIMAFEEIKNQSEQIQEHAKGYVESYVEYYKLQGFKILMQSTTMMVKFLLIGICLSMVILFGSIAVAFAIGAYLDNIVLGFLSVGGFYLLVTGLLFLVKDKIVEGPILEKFSTIFFND</sequence>